<evidence type="ECO:0000256" key="9">
    <source>
        <dbReference type="SAM" id="Phobius"/>
    </source>
</evidence>
<feature type="transmembrane region" description="Helical" evidence="9">
    <location>
        <begin position="290"/>
        <end position="307"/>
    </location>
</feature>
<name>A0A7X3S614_9HYPH</name>
<evidence type="ECO:0000256" key="8">
    <source>
        <dbReference type="SAM" id="MobiDB-lite"/>
    </source>
</evidence>
<sequence>MTIPDDAPTSHVAGSRQDRAAWRSVFAQLGSLLHALGASTERRRLVLLALGIVLVLIATVAGQVRLNLWQGSFYDALERKDIQAFMQQIVVFLAIISVLLTLAVGQTWLQEMIKVRLREWMTHDLLDEWLMGNRAYWMQFAGEIGINPDQRMQEDARHLTELSASLGIGFLQASLLLVSFLGVLWVLSEQVMFSLNGHSFSIPGYMVWCALAFATAGSWLSWWVGRPLIQLNYDRYSAEADLRFAMVRDNENAEGIALRDGEKDERKLFDGTIDRLIGVMCRLANGLARLTWVTSGYGWLALVAPILVAAPGYFGGSLSFGGLMMVVGAFFQVQQSLRWYVDNFAGIADWRATLSRIVNFRDALLKVDEMHRNVPRIAMSASASGNLVLDDVTLYLPNGQAALDAPHIEVAPGKHVLIVGGSGSGKTALVLAFAGLWPWGTGTIRMPAQESVLFLRERPYLPLGTLRSVMGYPAPPKPIDDAMICGALKQVGLEYLDASLDREERWDKTLALDEQQRLAFAHLLIYAPKWVFLDDALSALDEKQREELMAVFYGPLSGTTVISTSRMPEQDHFYNRTFNLRRLPGGERLPVQSKDSRNAAPDAIAAQAPVQA</sequence>
<dbReference type="PANTHER" id="PTHR11384">
    <property type="entry name" value="ATP-BINDING CASSETTE, SUB-FAMILY D MEMBER"/>
    <property type="match status" value="1"/>
</dbReference>
<dbReference type="Gene3D" id="3.40.50.300">
    <property type="entry name" value="P-loop containing nucleotide triphosphate hydrolases"/>
    <property type="match status" value="1"/>
</dbReference>
<keyword evidence="4" id="KW-0547">Nucleotide-binding</keyword>
<evidence type="ECO:0000256" key="2">
    <source>
        <dbReference type="ARBA" id="ARBA00022448"/>
    </source>
</evidence>
<dbReference type="InterPro" id="IPR003593">
    <property type="entry name" value="AAA+_ATPase"/>
</dbReference>
<feature type="transmembrane region" description="Helical" evidence="9">
    <location>
        <begin position="84"/>
        <end position="109"/>
    </location>
</feature>
<dbReference type="InterPro" id="IPR027417">
    <property type="entry name" value="P-loop_NTPase"/>
</dbReference>
<dbReference type="GO" id="GO:0140359">
    <property type="term" value="F:ABC-type transporter activity"/>
    <property type="evidence" value="ECO:0007669"/>
    <property type="project" value="InterPro"/>
</dbReference>
<evidence type="ECO:0000256" key="5">
    <source>
        <dbReference type="ARBA" id="ARBA00022840"/>
    </source>
</evidence>
<evidence type="ECO:0000256" key="6">
    <source>
        <dbReference type="ARBA" id="ARBA00022989"/>
    </source>
</evidence>
<dbReference type="EMBL" id="WUMV01000001">
    <property type="protein sequence ID" value="MXN63614.1"/>
    <property type="molecule type" value="Genomic_DNA"/>
</dbReference>
<keyword evidence="3 9" id="KW-0812">Transmembrane</keyword>
<keyword evidence="2" id="KW-0813">Transport</keyword>
<feature type="region of interest" description="Disordered" evidence="8">
    <location>
        <begin position="589"/>
        <end position="612"/>
    </location>
</feature>
<dbReference type="Pfam" id="PF00005">
    <property type="entry name" value="ABC_tran"/>
    <property type="match status" value="1"/>
</dbReference>
<evidence type="ECO:0000259" key="11">
    <source>
        <dbReference type="PROSITE" id="PS50929"/>
    </source>
</evidence>
<keyword evidence="5 12" id="KW-0067">ATP-binding</keyword>
<keyword evidence="7 9" id="KW-0472">Membrane</keyword>
<evidence type="ECO:0000256" key="1">
    <source>
        <dbReference type="ARBA" id="ARBA00004651"/>
    </source>
</evidence>
<dbReference type="SMART" id="SM00382">
    <property type="entry name" value="AAA"/>
    <property type="match status" value="1"/>
</dbReference>
<feature type="transmembrane region" description="Helical" evidence="9">
    <location>
        <begin position="162"/>
        <end position="185"/>
    </location>
</feature>
<accession>A0A7X3S614</accession>
<dbReference type="Gene3D" id="1.20.1560.10">
    <property type="entry name" value="ABC transporter type 1, transmembrane domain"/>
    <property type="match status" value="1"/>
</dbReference>
<comment type="subcellular location">
    <subcellularLocation>
        <location evidence="1">Cell membrane</location>
        <topology evidence="1">Multi-pass membrane protein</topology>
    </subcellularLocation>
</comment>
<feature type="transmembrane region" description="Helical" evidence="9">
    <location>
        <begin position="45"/>
        <end position="64"/>
    </location>
</feature>
<keyword evidence="13" id="KW-1185">Reference proteome</keyword>
<evidence type="ECO:0000313" key="13">
    <source>
        <dbReference type="Proteomes" id="UP000433101"/>
    </source>
</evidence>
<dbReference type="Proteomes" id="UP000433101">
    <property type="component" value="Unassembled WGS sequence"/>
</dbReference>
<dbReference type="PANTHER" id="PTHR11384:SF59">
    <property type="entry name" value="LYSOSOMAL COBALAMIN TRANSPORTER ABCD4"/>
    <property type="match status" value="1"/>
</dbReference>
<evidence type="ECO:0000256" key="3">
    <source>
        <dbReference type="ARBA" id="ARBA00022692"/>
    </source>
</evidence>
<feature type="transmembrane region" description="Helical" evidence="9">
    <location>
        <begin position="205"/>
        <end position="225"/>
    </location>
</feature>
<dbReference type="GO" id="GO:0005886">
    <property type="term" value="C:plasma membrane"/>
    <property type="evidence" value="ECO:0007669"/>
    <property type="project" value="UniProtKB-SubCell"/>
</dbReference>
<dbReference type="InterPro" id="IPR011527">
    <property type="entry name" value="ABC1_TM_dom"/>
</dbReference>
<organism evidence="12 13">
    <name type="scientific">Stappia sediminis</name>
    <dbReference type="NCBI Taxonomy" id="2692190"/>
    <lineage>
        <taxon>Bacteria</taxon>
        <taxon>Pseudomonadati</taxon>
        <taxon>Pseudomonadota</taxon>
        <taxon>Alphaproteobacteria</taxon>
        <taxon>Hyphomicrobiales</taxon>
        <taxon>Stappiaceae</taxon>
        <taxon>Stappia</taxon>
    </lineage>
</organism>
<evidence type="ECO:0000313" key="12">
    <source>
        <dbReference type="EMBL" id="MXN63614.1"/>
    </source>
</evidence>
<gene>
    <name evidence="12" type="ORF">GR183_01755</name>
</gene>
<dbReference type="PROSITE" id="PS50893">
    <property type="entry name" value="ABC_TRANSPORTER_2"/>
    <property type="match status" value="1"/>
</dbReference>
<evidence type="ECO:0000256" key="7">
    <source>
        <dbReference type="ARBA" id="ARBA00023136"/>
    </source>
</evidence>
<evidence type="ECO:0000256" key="4">
    <source>
        <dbReference type="ARBA" id="ARBA00022741"/>
    </source>
</evidence>
<feature type="compositionally biased region" description="Low complexity" evidence="8">
    <location>
        <begin position="599"/>
        <end position="612"/>
    </location>
</feature>
<keyword evidence="6 9" id="KW-1133">Transmembrane helix</keyword>
<protein>
    <submittedName>
        <fullName evidence="12">ATP-binding cassette domain-containing protein</fullName>
    </submittedName>
</protein>
<dbReference type="SUPFAM" id="SSF52540">
    <property type="entry name" value="P-loop containing nucleoside triphosphate hydrolases"/>
    <property type="match status" value="1"/>
</dbReference>
<proteinExistence type="predicted"/>
<dbReference type="PROSITE" id="PS50929">
    <property type="entry name" value="ABC_TM1F"/>
    <property type="match status" value="1"/>
</dbReference>
<dbReference type="InterPro" id="IPR050835">
    <property type="entry name" value="ABC_transporter_sub-D"/>
</dbReference>
<reference evidence="12 13" key="1">
    <citation type="submission" date="2019-12" db="EMBL/GenBank/DDBJ databases">
        <authorList>
            <person name="Li M."/>
        </authorList>
    </citation>
    <scope>NUCLEOTIDE SEQUENCE [LARGE SCALE GENOMIC DNA]</scope>
    <source>
        <strain evidence="12 13">GBMRC 2046</strain>
    </source>
</reference>
<dbReference type="GO" id="GO:0005524">
    <property type="term" value="F:ATP binding"/>
    <property type="evidence" value="ECO:0007669"/>
    <property type="project" value="UniProtKB-KW"/>
</dbReference>
<dbReference type="GO" id="GO:0016887">
    <property type="term" value="F:ATP hydrolysis activity"/>
    <property type="evidence" value="ECO:0007669"/>
    <property type="project" value="InterPro"/>
</dbReference>
<dbReference type="AlphaFoldDB" id="A0A7X3S614"/>
<comment type="caution">
    <text evidence="12">The sequence shown here is derived from an EMBL/GenBank/DDBJ whole genome shotgun (WGS) entry which is preliminary data.</text>
</comment>
<dbReference type="InterPro" id="IPR003439">
    <property type="entry name" value="ABC_transporter-like_ATP-bd"/>
</dbReference>
<dbReference type="SUPFAM" id="SSF90123">
    <property type="entry name" value="ABC transporter transmembrane region"/>
    <property type="match status" value="1"/>
</dbReference>
<dbReference type="Pfam" id="PF06472">
    <property type="entry name" value="ABC_membrane_2"/>
    <property type="match status" value="1"/>
</dbReference>
<evidence type="ECO:0000259" key="10">
    <source>
        <dbReference type="PROSITE" id="PS50893"/>
    </source>
</evidence>
<feature type="domain" description="ABC transmembrane type-1" evidence="11">
    <location>
        <begin position="50"/>
        <end position="349"/>
    </location>
</feature>
<dbReference type="InterPro" id="IPR036640">
    <property type="entry name" value="ABC1_TM_sf"/>
</dbReference>
<feature type="domain" description="ABC transporter" evidence="10">
    <location>
        <begin position="387"/>
        <end position="610"/>
    </location>
</feature>